<dbReference type="SUPFAM" id="SSF52374">
    <property type="entry name" value="Nucleotidylyl transferase"/>
    <property type="match status" value="1"/>
</dbReference>
<dbReference type="InterPro" id="IPR051182">
    <property type="entry name" value="Euk_NMN_adenylyltrnsfrase"/>
</dbReference>
<dbReference type="PANTHER" id="PTHR12039:SF0">
    <property type="entry name" value="NICOTINAMIDE-NUCLEOTIDE ADENYLYLTRANSFERASE"/>
    <property type="match status" value="1"/>
</dbReference>
<keyword evidence="2" id="KW-0808">Transferase</keyword>
<feature type="domain" description="Cytidyltransferase-like" evidence="1">
    <location>
        <begin position="35"/>
        <end position="215"/>
    </location>
</feature>
<protein>
    <submittedName>
        <fullName evidence="2">Nicotinamide-nucleotide adenylyltransferase NMA2</fullName>
    </submittedName>
</protein>
<dbReference type="Gene3D" id="3.40.50.620">
    <property type="entry name" value="HUPs"/>
    <property type="match status" value="1"/>
</dbReference>
<proteinExistence type="predicted"/>
<dbReference type="Pfam" id="PF01467">
    <property type="entry name" value="CTP_transf_like"/>
    <property type="match status" value="1"/>
</dbReference>
<dbReference type="InterPro" id="IPR004821">
    <property type="entry name" value="Cyt_trans-like"/>
</dbReference>
<reference evidence="2" key="1">
    <citation type="journal article" date="2022" name="bioRxiv">
        <title>Genomics of Preaxostyla Flagellates Illuminates Evolutionary Transitions and the Path Towards Mitochondrial Loss.</title>
        <authorList>
            <person name="Novak L.V.F."/>
            <person name="Treitli S.C."/>
            <person name="Pyrih J."/>
            <person name="Halakuc P."/>
            <person name="Pipaliya S.V."/>
            <person name="Vacek V."/>
            <person name="Brzon O."/>
            <person name="Soukal P."/>
            <person name="Eme L."/>
            <person name="Dacks J.B."/>
            <person name="Karnkowska A."/>
            <person name="Elias M."/>
            <person name="Hampl V."/>
        </authorList>
    </citation>
    <scope>NUCLEOTIDE SEQUENCE</scope>
    <source>
        <strain evidence="2">RCP-MX</strain>
    </source>
</reference>
<accession>A0ABQ8UIP4</accession>
<dbReference type="EMBL" id="JAPMOS010000022">
    <property type="protein sequence ID" value="KAJ4459103.1"/>
    <property type="molecule type" value="Genomic_DNA"/>
</dbReference>
<keyword evidence="2" id="KW-0548">Nucleotidyltransferase</keyword>
<sequence>MEGTSPDVSSPELQKLAQALRSIPEGPEPLYCLLLTGSLNPVHRMHVSIFDLAKRHLESTFPGMMVVAGWISPSHDQYVSHKLGHDFIPGSARLTMCRLAVAQHPWVSASAWETEQSGFVDFPECTERMQQWLKLQFPRRNLKVLFICGADHAVRCHIVPPHHRRFGVVCLTRDGKEDEIKRQMGRFGVTEGTGPAPFFLVPGEPAAVSSTEVRCRLLRGEPMGDLLHPDVEQWLRRFWDETHPKLPEVPTEIPK</sequence>
<evidence type="ECO:0000313" key="3">
    <source>
        <dbReference type="Proteomes" id="UP001141327"/>
    </source>
</evidence>
<name>A0ABQ8UIP4_9EUKA</name>
<comment type="caution">
    <text evidence="2">The sequence shown here is derived from an EMBL/GenBank/DDBJ whole genome shotgun (WGS) entry which is preliminary data.</text>
</comment>
<dbReference type="InterPro" id="IPR014729">
    <property type="entry name" value="Rossmann-like_a/b/a_fold"/>
</dbReference>
<gene>
    <name evidence="2" type="ORF">PAPYR_4892</name>
</gene>
<keyword evidence="3" id="KW-1185">Reference proteome</keyword>
<dbReference type="PANTHER" id="PTHR12039">
    <property type="entry name" value="NICOTINAMIDE MONONUCLEOTIDE ADENYLYLTRANSFERASE"/>
    <property type="match status" value="1"/>
</dbReference>
<evidence type="ECO:0000313" key="2">
    <source>
        <dbReference type="EMBL" id="KAJ4459103.1"/>
    </source>
</evidence>
<dbReference type="Proteomes" id="UP001141327">
    <property type="component" value="Unassembled WGS sequence"/>
</dbReference>
<dbReference type="GO" id="GO:0016779">
    <property type="term" value="F:nucleotidyltransferase activity"/>
    <property type="evidence" value="ECO:0007669"/>
    <property type="project" value="UniProtKB-KW"/>
</dbReference>
<organism evidence="2 3">
    <name type="scientific">Paratrimastix pyriformis</name>
    <dbReference type="NCBI Taxonomy" id="342808"/>
    <lineage>
        <taxon>Eukaryota</taxon>
        <taxon>Metamonada</taxon>
        <taxon>Preaxostyla</taxon>
        <taxon>Paratrimastigidae</taxon>
        <taxon>Paratrimastix</taxon>
    </lineage>
</organism>
<evidence type="ECO:0000259" key="1">
    <source>
        <dbReference type="Pfam" id="PF01467"/>
    </source>
</evidence>